<dbReference type="GeneID" id="32527730"/>
<accession>A0A7W6ZQZ6</accession>
<organism evidence="1 2">
    <name type="scientific">Rhizobium leucaenae</name>
    <dbReference type="NCBI Taxonomy" id="29450"/>
    <lineage>
        <taxon>Bacteria</taxon>
        <taxon>Pseudomonadati</taxon>
        <taxon>Pseudomonadota</taxon>
        <taxon>Alphaproteobacteria</taxon>
        <taxon>Hyphomicrobiales</taxon>
        <taxon>Rhizobiaceae</taxon>
        <taxon>Rhizobium/Agrobacterium group</taxon>
        <taxon>Rhizobium</taxon>
    </lineage>
</organism>
<evidence type="ECO:0000313" key="2">
    <source>
        <dbReference type="Proteomes" id="UP000543836"/>
    </source>
</evidence>
<gene>
    <name evidence="1" type="ORF">GGE60_000723</name>
</gene>
<proteinExistence type="predicted"/>
<dbReference type="RefSeq" id="WP_028752730.1">
    <property type="nucleotide sequence ID" value="NZ_JACIIG010000001.1"/>
</dbReference>
<comment type="caution">
    <text evidence="1">The sequence shown here is derived from an EMBL/GenBank/DDBJ whole genome shotgun (WGS) entry which is preliminary data.</text>
</comment>
<dbReference type="EMBL" id="JACIIG010000001">
    <property type="protein sequence ID" value="MBB4566635.1"/>
    <property type="molecule type" value="Genomic_DNA"/>
</dbReference>
<keyword evidence="2" id="KW-1185">Reference proteome</keyword>
<dbReference type="Proteomes" id="UP000543836">
    <property type="component" value="Unassembled WGS sequence"/>
</dbReference>
<reference evidence="1 2" key="1">
    <citation type="submission" date="2020-08" db="EMBL/GenBank/DDBJ databases">
        <title>Genomic Encyclopedia of Type Strains, Phase IV (KMG-V): Genome sequencing to study the core and pangenomes of soil and plant-associated prokaryotes.</title>
        <authorList>
            <person name="Whitman W."/>
        </authorList>
    </citation>
    <scope>NUCLEOTIDE SEQUENCE [LARGE SCALE GENOMIC DNA]</scope>
    <source>
        <strain evidence="1 2">SEMIA 492</strain>
    </source>
</reference>
<dbReference type="AlphaFoldDB" id="A0A7W6ZQZ6"/>
<evidence type="ECO:0000313" key="1">
    <source>
        <dbReference type="EMBL" id="MBB4566635.1"/>
    </source>
</evidence>
<protein>
    <submittedName>
        <fullName evidence="1">Uncharacterized protein</fullName>
    </submittedName>
</protein>
<dbReference type="OrthoDB" id="9937560at2"/>
<name>A0A7W6ZQZ6_9HYPH</name>
<sequence length="61" mass="6976">MLAHDLVQEPLRNFWEITQFGNHAMSNRRFTGHRDLPYLTTIDGAVQQKANESCPFAAKAM</sequence>